<dbReference type="PANTHER" id="PTHR21085">
    <property type="entry name" value="CHORISMATE SYNTHASE"/>
    <property type="match status" value="1"/>
</dbReference>
<proteinExistence type="inferred from homology"/>
<dbReference type="EMBL" id="JADIMT010000086">
    <property type="protein sequence ID" value="MBO8436767.1"/>
    <property type="molecule type" value="Genomic_DNA"/>
</dbReference>
<evidence type="ECO:0000256" key="8">
    <source>
        <dbReference type="RuleBase" id="RU000605"/>
    </source>
</evidence>
<comment type="similarity">
    <text evidence="2 7 8">Belongs to the chorismate synthase family.</text>
</comment>
<dbReference type="PANTHER" id="PTHR21085:SF0">
    <property type="entry name" value="CHORISMATE SYNTHASE"/>
    <property type="match status" value="1"/>
</dbReference>
<sequence>MSSSIGRILTLTTFGESHGQALGGVVDGFPSGIEIDEDFIASEMARRRPGSTSLGTMRNEDDTPEILSGIFNGLSTGTPIGFVIWNKTQRSADYSEIAHKYRPGHADYTYDAKYGIRDYRGGGRSSGRETCCRVFAGALAKLFLRKYGISVNAGVIEAGGIKAEGYEWNPPFPGPLYAPQNKNLDAMINAIKEAKMETDSVGGIIECRVSGMIPGLGDPVFDKLDATLSHAVMSIGAVKGIEFGSGFAASRKRGSENNDPIRAEDGKPVFLSNNAGGILGGISNGDELVFRVALKPTASIAKEQLTVTDNMENTTIEVHGRHDPAIIPRAVPVVEAMTALTLADHLLFLRAYER</sequence>
<evidence type="ECO:0000256" key="7">
    <source>
        <dbReference type="HAMAP-Rule" id="MF_00300"/>
    </source>
</evidence>
<keyword evidence="7" id="KW-0521">NADP</keyword>
<dbReference type="NCBIfam" id="NF003793">
    <property type="entry name" value="PRK05382.1"/>
    <property type="match status" value="1"/>
</dbReference>
<dbReference type="Gene3D" id="3.60.150.10">
    <property type="entry name" value="Chorismate synthase AroC"/>
    <property type="match status" value="1"/>
</dbReference>
<dbReference type="GO" id="GO:0009073">
    <property type="term" value="P:aromatic amino acid family biosynthetic process"/>
    <property type="evidence" value="ECO:0007669"/>
    <property type="project" value="UniProtKB-KW"/>
</dbReference>
<dbReference type="NCBIfam" id="TIGR00033">
    <property type="entry name" value="aroC"/>
    <property type="match status" value="1"/>
</dbReference>
<keyword evidence="7" id="KW-0285">Flavoprotein</keyword>
<dbReference type="GO" id="GO:0004107">
    <property type="term" value="F:chorismate synthase activity"/>
    <property type="evidence" value="ECO:0007669"/>
    <property type="project" value="UniProtKB-UniRule"/>
</dbReference>
<dbReference type="Proteomes" id="UP000823615">
    <property type="component" value="Unassembled WGS sequence"/>
</dbReference>
<comment type="caution">
    <text evidence="9">The sequence shown here is derived from an EMBL/GenBank/DDBJ whole genome shotgun (WGS) entry which is preliminary data.</text>
</comment>
<dbReference type="PROSITE" id="PS00787">
    <property type="entry name" value="CHORISMATE_SYNTHASE_1"/>
    <property type="match status" value="1"/>
</dbReference>
<evidence type="ECO:0000256" key="4">
    <source>
        <dbReference type="ARBA" id="ARBA00022605"/>
    </source>
</evidence>
<keyword evidence="7" id="KW-0274">FAD</keyword>
<dbReference type="GO" id="GO:0005829">
    <property type="term" value="C:cytosol"/>
    <property type="evidence" value="ECO:0007669"/>
    <property type="project" value="TreeGrafter"/>
</dbReference>
<dbReference type="InterPro" id="IPR035904">
    <property type="entry name" value="Chorismate_synth_AroC_sf"/>
</dbReference>
<keyword evidence="7" id="KW-0288">FMN</keyword>
<evidence type="ECO:0000256" key="5">
    <source>
        <dbReference type="ARBA" id="ARBA00023141"/>
    </source>
</evidence>
<reference evidence="9" key="2">
    <citation type="journal article" date="2021" name="PeerJ">
        <title>Extensive microbial diversity within the chicken gut microbiome revealed by metagenomics and culture.</title>
        <authorList>
            <person name="Gilroy R."/>
            <person name="Ravi A."/>
            <person name="Getino M."/>
            <person name="Pursley I."/>
            <person name="Horton D.L."/>
            <person name="Alikhan N.F."/>
            <person name="Baker D."/>
            <person name="Gharbi K."/>
            <person name="Hall N."/>
            <person name="Watson M."/>
            <person name="Adriaenssens E.M."/>
            <person name="Foster-Nyarko E."/>
            <person name="Jarju S."/>
            <person name="Secka A."/>
            <person name="Antonio M."/>
            <person name="Oren A."/>
            <person name="Chaudhuri R.R."/>
            <person name="La Ragione R."/>
            <person name="Hildebrand F."/>
            <person name="Pallen M.J."/>
        </authorList>
    </citation>
    <scope>NUCLEOTIDE SEQUENCE</scope>
    <source>
        <strain evidence="9">7293</strain>
    </source>
</reference>
<keyword evidence="5 7" id="KW-0057">Aromatic amino acid biosynthesis</keyword>
<evidence type="ECO:0000313" key="9">
    <source>
        <dbReference type="EMBL" id="MBO8436767.1"/>
    </source>
</evidence>
<dbReference type="Pfam" id="PF01264">
    <property type="entry name" value="Chorismate_synt"/>
    <property type="match status" value="1"/>
</dbReference>
<dbReference type="PROSITE" id="PS00788">
    <property type="entry name" value="CHORISMATE_SYNTHASE_2"/>
    <property type="match status" value="1"/>
</dbReference>
<accession>A0A9D9E149</accession>
<gene>
    <name evidence="7 9" type="primary">aroC</name>
    <name evidence="9" type="ORF">IAA97_07310</name>
</gene>
<dbReference type="PROSITE" id="PS00789">
    <property type="entry name" value="CHORISMATE_SYNTHASE_3"/>
    <property type="match status" value="1"/>
</dbReference>
<evidence type="ECO:0000256" key="3">
    <source>
        <dbReference type="ARBA" id="ARBA00013036"/>
    </source>
</evidence>
<comment type="function">
    <text evidence="7">Catalyzes the anti-1,4-elimination of the C-3 phosphate and the C-6 proR hydrogen from 5-enolpyruvylshikimate-3-phosphate (EPSP) to yield chorismate, which is the branch point compound that serves as the starting substrate for the three terminal pathways of aromatic amino acid biosynthesis. This reaction introduces a second double bond into the aromatic ring system.</text>
</comment>
<dbReference type="GO" id="GO:0010181">
    <property type="term" value="F:FMN binding"/>
    <property type="evidence" value="ECO:0007669"/>
    <property type="project" value="TreeGrafter"/>
</dbReference>
<evidence type="ECO:0000256" key="6">
    <source>
        <dbReference type="ARBA" id="ARBA00023239"/>
    </source>
</evidence>
<dbReference type="CDD" id="cd07304">
    <property type="entry name" value="Chorismate_synthase"/>
    <property type="match status" value="1"/>
</dbReference>
<name>A0A9D9E149_9SPIO</name>
<comment type="subunit">
    <text evidence="7">Homotetramer.</text>
</comment>
<evidence type="ECO:0000256" key="1">
    <source>
        <dbReference type="ARBA" id="ARBA00005044"/>
    </source>
</evidence>
<dbReference type="GO" id="GO:0008652">
    <property type="term" value="P:amino acid biosynthetic process"/>
    <property type="evidence" value="ECO:0007669"/>
    <property type="project" value="UniProtKB-KW"/>
</dbReference>
<evidence type="ECO:0000256" key="2">
    <source>
        <dbReference type="ARBA" id="ARBA00008014"/>
    </source>
</evidence>
<keyword evidence="6 7" id="KW-0456">Lyase</keyword>
<dbReference type="PIRSF" id="PIRSF001456">
    <property type="entry name" value="Chorismate_synth"/>
    <property type="match status" value="1"/>
</dbReference>
<dbReference type="SUPFAM" id="SSF103263">
    <property type="entry name" value="Chorismate synthase, AroC"/>
    <property type="match status" value="1"/>
</dbReference>
<comment type="catalytic activity">
    <reaction evidence="7 8">
        <text>5-O-(1-carboxyvinyl)-3-phosphoshikimate = chorismate + phosphate</text>
        <dbReference type="Rhea" id="RHEA:21020"/>
        <dbReference type="ChEBI" id="CHEBI:29748"/>
        <dbReference type="ChEBI" id="CHEBI:43474"/>
        <dbReference type="ChEBI" id="CHEBI:57701"/>
        <dbReference type="EC" id="4.2.3.5"/>
    </reaction>
</comment>
<keyword evidence="4 7" id="KW-0028">Amino-acid biosynthesis</keyword>
<dbReference type="GO" id="GO:0009423">
    <property type="term" value="P:chorismate biosynthetic process"/>
    <property type="evidence" value="ECO:0007669"/>
    <property type="project" value="UniProtKB-UniRule"/>
</dbReference>
<comment type="pathway">
    <text evidence="1 7 8">Metabolic intermediate biosynthesis; chorismate biosynthesis; chorismate from D-erythrose 4-phosphate and phosphoenolpyruvate: step 7/7.</text>
</comment>
<comment type="caution">
    <text evidence="7">Lacks conserved residue(s) required for the propagation of feature annotation.</text>
</comment>
<evidence type="ECO:0000313" key="10">
    <source>
        <dbReference type="Proteomes" id="UP000823615"/>
    </source>
</evidence>
<dbReference type="AlphaFoldDB" id="A0A9D9E149"/>
<reference evidence="9" key="1">
    <citation type="submission" date="2020-10" db="EMBL/GenBank/DDBJ databases">
        <authorList>
            <person name="Gilroy R."/>
        </authorList>
    </citation>
    <scope>NUCLEOTIDE SEQUENCE</scope>
    <source>
        <strain evidence="9">7293</strain>
    </source>
</reference>
<dbReference type="HAMAP" id="MF_00300">
    <property type="entry name" value="Chorismate_synth"/>
    <property type="match status" value="1"/>
</dbReference>
<feature type="binding site" evidence="7">
    <location>
        <position position="47"/>
    </location>
    <ligand>
        <name>NADP(+)</name>
        <dbReference type="ChEBI" id="CHEBI:58349"/>
    </ligand>
</feature>
<feature type="binding site" evidence="7">
    <location>
        <position position="321"/>
    </location>
    <ligand>
        <name>FMN</name>
        <dbReference type="ChEBI" id="CHEBI:58210"/>
    </ligand>
</feature>
<feature type="binding site" evidence="7">
    <location>
        <position position="280"/>
    </location>
    <ligand>
        <name>FMN</name>
        <dbReference type="ChEBI" id="CHEBI:58210"/>
    </ligand>
</feature>
<comment type="cofactor">
    <cofactor evidence="7 8">
        <name>FMNH2</name>
        <dbReference type="ChEBI" id="CHEBI:57618"/>
    </cofactor>
    <text evidence="7 8">Reduced FMN (FMNH(2)).</text>
</comment>
<organism evidence="9 10">
    <name type="scientific">Candidatus Ornithospirochaeta stercoripullorum</name>
    <dbReference type="NCBI Taxonomy" id="2840899"/>
    <lineage>
        <taxon>Bacteria</taxon>
        <taxon>Pseudomonadati</taxon>
        <taxon>Spirochaetota</taxon>
        <taxon>Spirochaetia</taxon>
        <taxon>Spirochaetales</taxon>
        <taxon>Spirochaetaceae</taxon>
        <taxon>Spirochaetaceae incertae sedis</taxon>
        <taxon>Candidatus Ornithospirochaeta</taxon>
    </lineage>
</organism>
<protein>
    <recommendedName>
        <fullName evidence="3 7">Chorismate synthase</fullName>
        <shortName evidence="7">CS</shortName>
        <ecNumber evidence="3 7">4.2.3.5</ecNumber>
    </recommendedName>
    <alternativeName>
        <fullName evidence="7">5-enolpyruvylshikimate-3-phosphate phospholyase</fullName>
    </alternativeName>
</protein>
<dbReference type="EC" id="4.2.3.5" evidence="3 7"/>
<dbReference type="InterPro" id="IPR000453">
    <property type="entry name" value="Chorismate_synth"/>
</dbReference>
<dbReference type="InterPro" id="IPR020541">
    <property type="entry name" value="Chorismate_synthase_CS"/>
</dbReference>
<feature type="binding site" evidence="7">
    <location>
        <begin position="124"/>
        <end position="126"/>
    </location>
    <ligand>
        <name>FMN</name>
        <dbReference type="ChEBI" id="CHEBI:58210"/>
    </ligand>
</feature>
<feature type="binding site" evidence="7">
    <location>
        <begin position="295"/>
        <end position="299"/>
    </location>
    <ligand>
        <name>FMN</name>
        <dbReference type="ChEBI" id="CHEBI:58210"/>
    </ligand>
</feature>